<organism evidence="3 4">
    <name type="scientific">Phaeodactylibacter xiamenensis</name>
    <dbReference type="NCBI Taxonomy" id="1524460"/>
    <lineage>
        <taxon>Bacteria</taxon>
        <taxon>Pseudomonadati</taxon>
        <taxon>Bacteroidota</taxon>
        <taxon>Saprospiria</taxon>
        <taxon>Saprospirales</taxon>
        <taxon>Haliscomenobacteraceae</taxon>
        <taxon>Phaeodactylibacter</taxon>
    </lineage>
</organism>
<evidence type="ECO:0000313" key="3">
    <source>
        <dbReference type="EMBL" id="KGE86846.1"/>
    </source>
</evidence>
<dbReference type="AlphaFoldDB" id="A0A098S4D3"/>
<dbReference type="Pfam" id="PF22807">
    <property type="entry name" value="TrAA12"/>
    <property type="match status" value="1"/>
</dbReference>
<dbReference type="PANTHER" id="PTHR33546:SF1">
    <property type="entry name" value="LARGE, MULTIFUNCTIONAL SECRETED PROTEIN"/>
    <property type="match status" value="1"/>
</dbReference>
<feature type="chain" id="PRO_5001947593" evidence="1">
    <location>
        <begin position="18"/>
        <end position="432"/>
    </location>
</feature>
<sequence length="432" mass="47953">MRYLLTLTLLLGLIACANNTNVSEELPTTTKAKSSRWSDPTLILPDNFEAIVVADAVGRARHIAVRDNGDIYIQLQKAKDGKGIAALRDNDGDGRADTLAYFGEHTGTGMEIYKGYLYCSSTTEVFRYPLPEDGALVPDENSRELVVSGFPQQGSHEAKSVTFDNDGQLYVNVGAPSNACMKEARTKGSTGMDPCPQLEWQGGIWQFDAMQTGQTQQANGERFATGLRNCVGIQFNHEGNQLYAMQHGRDQLSYLFPGMYSYEQNAELPSEEFLKVDKGDDFGWPYCYYDHKQGKKVLAPEYGGDGEKQGRCEGIEEPVVAFPGHMAPNDLVFYHNEQYPEKYKEGVFIAFHGSWNRAPLPQKGYFVAFVPMRNGEATGDWEIFVDNIAAETTIEKPKDAKHRPTGLAVGPDGSLYITDSVEGKVWKVRYLG</sequence>
<keyword evidence="1" id="KW-0732">Signal</keyword>
<comment type="caution">
    <text evidence="3">The sequence shown here is derived from an EMBL/GenBank/DDBJ whole genome shotgun (WGS) entry which is preliminary data.</text>
</comment>
<dbReference type="PROSITE" id="PS51257">
    <property type="entry name" value="PROKAR_LIPOPROTEIN"/>
    <property type="match status" value="1"/>
</dbReference>
<feature type="signal peptide" evidence="1">
    <location>
        <begin position="1"/>
        <end position="17"/>
    </location>
</feature>
<proteinExistence type="predicted"/>
<dbReference type="InterPro" id="IPR054539">
    <property type="entry name" value="Beta-prop_PDH"/>
</dbReference>
<gene>
    <name evidence="3" type="ORF">IX84_17410</name>
</gene>
<dbReference type="Proteomes" id="UP000029736">
    <property type="component" value="Unassembled WGS sequence"/>
</dbReference>
<dbReference type="InterPro" id="IPR011041">
    <property type="entry name" value="Quinoprot_gluc/sorb_DH_b-prop"/>
</dbReference>
<name>A0A098S4D3_9BACT</name>
<feature type="domain" description="Pyrroloquinoline quinone-dependent pyranose dehydrogenase beta-propeller" evidence="2">
    <location>
        <begin position="45"/>
        <end position="428"/>
    </location>
</feature>
<dbReference type="PANTHER" id="PTHR33546">
    <property type="entry name" value="LARGE, MULTIFUNCTIONAL SECRETED PROTEIN-RELATED"/>
    <property type="match status" value="1"/>
</dbReference>
<dbReference type="RefSeq" id="WP_063978281.1">
    <property type="nucleotide sequence ID" value="NZ_JBKAGJ010000009.1"/>
</dbReference>
<evidence type="ECO:0000256" key="1">
    <source>
        <dbReference type="SAM" id="SignalP"/>
    </source>
</evidence>
<protein>
    <submittedName>
        <fullName evidence="3">Sorbosone dehydrogenase</fullName>
    </submittedName>
</protein>
<dbReference type="SUPFAM" id="SSF50952">
    <property type="entry name" value="Soluble quinoprotein glucose dehydrogenase"/>
    <property type="match status" value="1"/>
</dbReference>
<evidence type="ECO:0000259" key="2">
    <source>
        <dbReference type="Pfam" id="PF22807"/>
    </source>
</evidence>
<dbReference type="Gene3D" id="2.120.10.30">
    <property type="entry name" value="TolB, C-terminal domain"/>
    <property type="match status" value="1"/>
</dbReference>
<evidence type="ECO:0000313" key="4">
    <source>
        <dbReference type="Proteomes" id="UP000029736"/>
    </source>
</evidence>
<dbReference type="OrthoDB" id="9770043at2"/>
<reference evidence="3 4" key="1">
    <citation type="journal article" date="2014" name="Int. J. Syst. Evol. Microbiol.">
        <title>Phaeodactylibacter xiamenensis gen. nov., sp. nov., a member of the family Saprospiraceae isolated from the marine alga Phaeodactylum tricornutum.</title>
        <authorList>
            <person name="Chen Z.Jr."/>
            <person name="Lei X."/>
            <person name="Lai Q."/>
            <person name="Li Y."/>
            <person name="Zhang B."/>
            <person name="Zhang J."/>
            <person name="Zhang H."/>
            <person name="Yang L."/>
            <person name="Zheng W."/>
            <person name="Tian Y."/>
            <person name="Yu Z."/>
            <person name="Xu H.Jr."/>
            <person name="Zheng T."/>
        </authorList>
    </citation>
    <scope>NUCLEOTIDE SEQUENCE [LARGE SCALE GENOMIC DNA]</scope>
    <source>
        <strain evidence="3 4">KD52</strain>
    </source>
</reference>
<dbReference type="InterPro" id="IPR011042">
    <property type="entry name" value="6-blade_b-propeller_TolB-like"/>
</dbReference>
<accession>A0A098S4D3</accession>
<dbReference type="STRING" id="1524460.IX84_17410"/>
<dbReference type="EMBL" id="JPOS01000039">
    <property type="protein sequence ID" value="KGE86846.1"/>
    <property type="molecule type" value="Genomic_DNA"/>
</dbReference>
<keyword evidence="4" id="KW-1185">Reference proteome</keyword>